<evidence type="ECO:0000259" key="7">
    <source>
        <dbReference type="Pfam" id="PF25990"/>
    </source>
</evidence>
<dbReference type="GO" id="GO:0030313">
    <property type="term" value="C:cell envelope"/>
    <property type="evidence" value="ECO:0007669"/>
    <property type="project" value="UniProtKB-SubCell"/>
</dbReference>
<sequence>MKKRKVWLGVGIGLAVLLIVGGGFIFYNMNTANPVFGSEEFPLYAENVSDFMGMEMDMGAFAAFSGKVEAERMEKIYYDPAEGTIKEVFVSEGDAVEEGTTLFEYEPEEDLSIEKDQKQIELEMAYMDINRLQKQKERLEKQIKNAGATASEVPEEEGEEISFADEKETLQQELDQVIFDLRMSNLQAGQVQKEIEAFKEEEKSPVVVSKGPGIVQTINQDLLAGAPYGEESGASGPLLTIVSTGAYLIKSEVNELLLDTIAVGDKVQVSTKKGIDGEWIGEITEIGKLPVGEGEGDMNQEMYYYEEGNPQTSKYPFTVLLNEHEGLEIGFHVNLAPITGNSESEPSTGAVMIPIDYIVQDEEVPFVWAVNLETNETYKQEVEFAETDDGYMVEILTGLTMDDSIVFPDPSTSIEEGKKVEVLDYDTTEEY</sequence>
<keyword evidence="2 3" id="KW-0175">Coiled coil</keyword>
<evidence type="ECO:0000256" key="4">
    <source>
        <dbReference type="SAM" id="Phobius"/>
    </source>
</evidence>
<evidence type="ECO:0000259" key="5">
    <source>
        <dbReference type="Pfam" id="PF25982"/>
    </source>
</evidence>
<protein>
    <submittedName>
        <fullName evidence="8">ABC transporter</fullName>
    </submittedName>
</protein>
<dbReference type="Pfam" id="PF25982">
    <property type="entry name" value="HH_YknX"/>
    <property type="match status" value="1"/>
</dbReference>
<dbReference type="Pfam" id="PF25984">
    <property type="entry name" value="BSH_YknX"/>
    <property type="match status" value="1"/>
</dbReference>
<reference evidence="9" key="1">
    <citation type="submission" date="2017-11" db="EMBL/GenBank/DDBJ databases">
        <authorList>
            <person name="Zhu W."/>
        </authorList>
    </citation>
    <scope>NUCLEOTIDE SEQUENCE [LARGE SCALE GENOMIC DNA]</scope>
    <source>
        <strain evidence="9">160</strain>
    </source>
</reference>
<feature type="domain" description="YknX-like alpha-helical hairpin" evidence="5">
    <location>
        <begin position="109"/>
        <end position="203"/>
    </location>
</feature>
<dbReference type="EMBL" id="CP024848">
    <property type="protein sequence ID" value="AXI10734.1"/>
    <property type="molecule type" value="Genomic_DNA"/>
</dbReference>
<dbReference type="SUPFAM" id="SSF51230">
    <property type="entry name" value="Single hybrid motif"/>
    <property type="match status" value="1"/>
</dbReference>
<feature type="domain" description="YknX-like beta-barrel" evidence="7">
    <location>
        <begin position="249"/>
        <end position="335"/>
    </location>
</feature>
<dbReference type="RefSeq" id="WP_114918018.1">
    <property type="nucleotide sequence ID" value="NZ_CP024848.1"/>
</dbReference>
<evidence type="ECO:0000259" key="6">
    <source>
        <dbReference type="Pfam" id="PF25984"/>
    </source>
</evidence>
<dbReference type="Gene3D" id="2.40.50.100">
    <property type="match status" value="1"/>
</dbReference>
<dbReference type="PANTHER" id="PTHR32347">
    <property type="entry name" value="EFFLUX SYSTEM COMPONENT YKNX-RELATED"/>
    <property type="match status" value="1"/>
</dbReference>
<name>A0A345PL54_9BACI</name>
<organism evidence="8 9">
    <name type="scientific">Oceanobacillus zhaokaii</name>
    <dbReference type="NCBI Taxonomy" id="2052660"/>
    <lineage>
        <taxon>Bacteria</taxon>
        <taxon>Bacillati</taxon>
        <taxon>Bacillota</taxon>
        <taxon>Bacilli</taxon>
        <taxon>Bacillales</taxon>
        <taxon>Bacillaceae</taxon>
        <taxon>Oceanobacillus</taxon>
    </lineage>
</organism>
<dbReference type="AlphaFoldDB" id="A0A345PL54"/>
<dbReference type="Proteomes" id="UP000253908">
    <property type="component" value="Chromosome"/>
</dbReference>
<feature type="coiled-coil region" evidence="3">
    <location>
        <begin position="115"/>
        <end position="149"/>
    </location>
</feature>
<gene>
    <name evidence="8" type="ORF">CUC15_18080</name>
</gene>
<dbReference type="Pfam" id="PF25990">
    <property type="entry name" value="Beta-barrel_YknX"/>
    <property type="match status" value="1"/>
</dbReference>
<dbReference type="InterPro" id="IPR011053">
    <property type="entry name" value="Single_hybrid_motif"/>
</dbReference>
<dbReference type="InterPro" id="IPR058639">
    <property type="entry name" value="BSH_YknX-like"/>
</dbReference>
<comment type="subcellular location">
    <subcellularLocation>
        <location evidence="1">Cell envelope</location>
    </subcellularLocation>
</comment>
<keyword evidence="4" id="KW-1133">Transmembrane helix</keyword>
<feature type="domain" description="YknX-like barrel-sandwich hybrid" evidence="6">
    <location>
        <begin position="74"/>
        <end position="241"/>
    </location>
</feature>
<evidence type="ECO:0000256" key="3">
    <source>
        <dbReference type="SAM" id="Coils"/>
    </source>
</evidence>
<dbReference type="Gene3D" id="2.40.420.20">
    <property type="match status" value="1"/>
</dbReference>
<keyword evidence="9" id="KW-1185">Reference proteome</keyword>
<evidence type="ECO:0000256" key="1">
    <source>
        <dbReference type="ARBA" id="ARBA00004196"/>
    </source>
</evidence>
<evidence type="ECO:0000313" key="9">
    <source>
        <dbReference type="Proteomes" id="UP000253908"/>
    </source>
</evidence>
<dbReference type="PANTHER" id="PTHR32347:SF14">
    <property type="entry name" value="EFFLUX SYSTEM COMPONENT YKNX-RELATED"/>
    <property type="match status" value="1"/>
</dbReference>
<dbReference type="KEGG" id="ocn:CUC15_18080"/>
<dbReference type="OrthoDB" id="85226at2"/>
<feature type="transmembrane region" description="Helical" evidence="4">
    <location>
        <begin position="7"/>
        <end position="27"/>
    </location>
</feature>
<accession>A0A345PL54</accession>
<dbReference type="InterPro" id="IPR050465">
    <property type="entry name" value="UPF0194_transport"/>
</dbReference>
<keyword evidence="4" id="KW-0812">Transmembrane</keyword>
<dbReference type="InterPro" id="IPR058636">
    <property type="entry name" value="Beta-barrel_YknX"/>
</dbReference>
<proteinExistence type="predicted"/>
<keyword evidence="4" id="KW-0472">Membrane</keyword>
<evidence type="ECO:0000256" key="2">
    <source>
        <dbReference type="ARBA" id="ARBA00023054"/>
    </source>
</evidence>
<dbReference type="InterPro" id="IPR058638">
    <property type="entry name" value="HH_YknX-like"/>
</dbReference>
<evidence type="ECO:0000313" key="8">
    <source>
        <dbReference type="EMBL" id="AXI10734.1"/>
    </source>
</evidence>